<name>A0AAP4BAG6_9FIRM</name>
<dbReference type="RefSeq" id="WP_283230184.1">
    <property type="nucleotide sequence ID" value="NZ_JASGBQ010000004.1"/>
</dbReference>
<organism evidence="2 3">
    <name type="scientific">Fusibacillus kribbianus</name>
    <dbReference type="NCBI Taxonomy" id="3044208"/>
    <lineage>
        <taxon>Bacteria</taxon>
        <taxon>Bacillati</taxon>
        <taxon>Bacillota</taxon>
        <taxon>Clostridia</taxon>
        <taxon>Lachnospirales</taxon>
        <taxon>Lachnospiraceae</taxon>
        <taxon>Fusibacillus</taxon>
    </lineage>
</organism>
<dbReference type="SUPFAM" id="SSF53098">
    <property type="entry name" value="Ribonuclease H-like"/>
    <property type="match status" value="1"/>
</dbReference>
<dbReference type="PANTHER" id="PTHR38462:SF1">
    <property type="entry name" value="YPRB RIBONUCLEASE H-LIKE DOMAIN-CONTAINING PROTEIN"/>
    <property type="match status" value="1"/>
</dbReference>
<dbReference type="EMBL" id="JASGBQ010000004">
    <property type="protein sequence ID" value="MDI9241673.1"/>
    <property type="molecule type" value="Genomic_DNA"/>
</dbReference>
<evidence type="ECO:0000313" key="2">
    <source>
        <dbReference type="EMBL" id="MDI9241673.1"/>
    </source>
</evidence>
<sequence length="364" mass="42279">MKTITKEFEFKSTYDLARLGDPEDLLFFDIETTGLSSKKDMIYLIGCVYVRDGRWHMKQWFAESPDAEGEILLHFFLFASRFSTLVHFNGTTFDLPFLKERAARYHTPVSGREPESLDIYRKVKPLKTILGLPDCRQKTLEAFLGNDREDLYDGGQLINFYWQYLRTGEASLYEALLLHNEEDVKGLPALLSLFSYEDFFCGGFHVQAEELSHYRTADGTEARELFVTCKCDCFSLPVPCSFSVGDCRLVCRGDMLIFRLPLFEGTLRYFFSNYCDYYYLPLEDRAIHKSVAAFVEKTHRRKATAKTCYQKRTGCFLPIPEAAAGEHPVFYREYKQKPSYIEYEEGLFKDPVFLQQFLLATLPK</sequence>
<dbReference type="AlphaFoldDB" id="A0AAP4BAG6"/>
<comment type="caution">
    <text evidence="2">The sequence shown here is derived from an EMBL/GenBank/DDBJ whole genome shotgun (WGS) entry which is preliminary data.</text>
</comment>
<dbReference type="InterPro" id="IPR038720">
    <property type="entry name" value="YprB_RNase_H-like_dom"/>
</dbReference>
<accession>A0AAP4BAG6</accession>
<protein>
    <submittedName>
        <fullName evidence="2">Ribonuclease H-like domain-containing protein</fullName>
    </submittedName>
</protein>
<dbReference type="Pfam" id="PF13482">
    <property type="entry name" value="RNase_H_2"/>
    <property type="match status" value="1"/>
</dbReference>
<evidence type="ECO:0000259" key="1">
    <source>
        <dbReference type="Pfam" id="PF13482"/>
    </source>
</evidence>
<dbReference type="GO" id="GO:0003676">
    <property type="term" value="F:nucleic acid binding"/>
    <property type="evidence" value="ECO:0007669"/>
    <property type="project" value="InterPro"/>
</dbReference>
<gene>
    <name evidence="2" type="ORF">QJ036_04160</name>
</gene>
<dbReference type="PANTHER" id="PTHR38462">
    <property type="entry name" value="EXONUCLEASE-LIKE PROTEIN"/>
    <property type="match status" value="1"/>
</dbReference>
<keyword evidence="3" id="KW-1185">Reference proteome</keyword>
<evidence type="ECO:0000313" key="3">
    <source>
        <dbReference type="Proteomes" id="UP001300383"/>
    </source>
</evidence>
<dbReference type="Proteomes" id="UP001300383">
    <property type="component" value="Unassembled WGS sequence"/>
</dbReference>
<feature type="domain" description="YprB ribonuclease H-like" evidence="1">
    <location>
        <begin position="26"/>
        <end position="191"/>
    </location>
</feature>
<reference evidence="2 3" key="1">
    <citation type="submission" date="2023-05" db="EMBL/GenBank/DDBJ databases">
        <title>[ruminococcus] sp. nov., isolated from a pig farm feces dump.</title>
        <authorList>
            <person name="Chang Y.-H."/>
        </authorList>
    </citation>
    <scope>NUCLEOTIDE SEQUENCE [LARGE SCALE GENOMIC DNA]</scope>
    <source>
        <strain evidence="2 3">YH-rum2234</strain>
    </source>
</reference>
<proteinExistence type="predicted"/>
<dbReference type="InterPro" id="IPR036397">
    <property type="entry name" value="RNaseH_sf"/>
</dbReference>
<dbReference type="Gene3D" id="3.30.420.10">
    <property type="entry name" value="Ribonuclease H-like superfamily/Ribonuclease H"/>
    <property type="match status" value="1"/>
</dbReference>
<dbReference type="InterPro" id="IPR012337">
    <property type="entry name" value="RNaseH-like_sf"/>
</dbReference>